<evidence type="ECO:0000256" key="1">
    <source>
        <dbReference type="SAM" id="Phobius"/>
    </source>
</evidence>
<gene>
    <name evidence="2" type="ORF">JF544_02960</name>
</gene>
<reference evidence="2 3" key="1">
    <citation type="submission" date="2020-12" db="EMBL/GenBank/DDBJ databases">
        <title>Oil enriched cultivation method for isolating marine PHA-producing bacteria.</title>
        <authorList>
            <person name="Zheng W."/>
            <person name="Yu S."/>
            <person name="Huang Y."/>
        </authorList>
    </citation>
    <scope>NUCLEOTIDE SEQUENCE [LARGE SCALE GENOMIC DNA]</scope>
    <source>
        <strain evidence="2 3">SY-2-6</strain>
    </source>
</reference>
<sequence>MIKFIHLWKVFFCFLYLFLLSGMQPWLQETASEGHIYRYLLIMQTAYIPVGMILALPVNFSSFHLTKPSFTLLTFYVIPCFLFLYVPFLFPRFMIFPDVLHADPYAGMMVQVLLGYGMFSVLKECDPSKNGDRNGRGR</sequence>
<dbReference type="EMBL" id="JAEKJY010000001">
    <property type="protein sequence ID" value="MBN8234186.1"/>
    <property type="molecule type" value="Genomic_DNA"/>
</dbReference>
<accession>A0ABS3DS93</accession>
<protein>
    <submittedName>
        <fullName evidence="2">Uncharacterized protein</fullName>
    </submittedName>
</protein>
<feature type="transmembrane region" description="Helical" evidence="1">
    <location>
        <begin position="39"/>
        <end position="58"/>
    </location>
</feature>
<keyword evidence="1" id="KW-0812">Transmembrane</keyword>
<feature type="transmembrane region" description="Helical" evidence="1">
    <location>
        <begin position="7"/>
        <end position="27"/>
    </location>
</feature>
<keyword evidence="3" id="KW-1185">Reference proteome</keyword>
<evidence type="ECO:0000313" key="2">
    <source>
        <dbReference type="EMBL" id="MBN8234186.1"/>
    </source>
</evidence>
<keyword evidence="1" id="KW-0472">Membrane</keyword>
<evidence type="ECO:0000313" key="3">
    <source>
        <dbReference type="Proteomes" id="UP000663970"/>
    </source>
</evidence>
<dbReference type="RefSeq" id="WP_027953967.1">
    <property type="nucleotide sequence ID" value="NZ_JAEKJY010000001.1"/>
</dbReference>
<keyword evidence="1" id="KW-1133">Transmembrane helix</keyword>
<organism evidence="2 3">
    <name type="scientific">Halobacillus kuroshimensis</name>
    <dbReference type="NCBI Taxonomy" id="302481"/>
    <lineage>
        <taxon>Bacteria</taxon>
        <taxon>Bacillati</taxon>
        <taxon>Bacillota</taxon>
        <taxon>Bacilli</taxon>
        <taxon>Bacillales</taxon>
        <taxon>Bacillaceae</taxon>
        <taxon>Halobacillus</taxon>
    </lineage>
</organism>
<comment type="caution">
    <text evidence="2">The sequence shown here is derived from an EMBL/GenBank/DDBJ whole genome shotgun (WGS) entry which is preliminary data.</text>
</comment>
<proteinExistence type="predicted"/>
<dbReference type="Proteomes" id="UP000663970">
    <property type="component" value="Unassembled WGS sequence"/>
</dbReference>
<feature type="transmembrane region" description="Helical" evidence="1">
    <location>
        <begin position="70"/>
        <end position="90"/>
    </location>
</feature>
<name>A0ABS3DS93_9BACI</name>
<feature type="transmembrane region" description="Helical" evidence="1">
    <location>
        <begin position="105"/>
        <end position="122"/>
    </location>
</feature>